<dbReference type="SUPFAM" id="SSF53335">
    <property type="entry name" value="S-adenosyl-L-methionine-dependent methyltransferases"/>
    <property type="match status" value="1"/>
</dbReference>
<organism evidence="1 2">
    <name type="scientific">Aquicoccus porphyridii</name>
    <dbReference type="NCBI Taxonomy" id="1852029"/>
    <lineage>
        <taxon>Bacteria</taxon>
        <taxon>Pseudomonadati</taxon>
        <taxon>Pseudomonadota</taxon>
        <taxon>Alphaproteobacteria</taxon>
        <taxon>Rhodobacterales</taxon>
        <taxon>Paracoccaceae</taxon>
        <taxon>Aquicoccus</taxon>
    </lineage>
</organism>
<comment type="caution">
    <text evidence="1">The sequence shown here is derived from an EMBL/GenBank/DDBJ whole genome shotgun (WGS) entry which is preliminary data.</text>
</comment>
<dbReference type="Pfam" id="PF06080">
    <property type="entry name" value="DUF938"/>
    <property type="match status" value="1"/>
</dbReference>
<dbReference type="PANTHER" id="PTHR20974">
    <property type="entry name" value="UPF0585 PROTEIN CG18661"/>
    <property type="match status" value="1"/>
</dbReference>
<protein>
    <submittedName>
        <fullName evidence="1">DUF938 domain-containing protein</fullName>
    </submittedName>
</protein>
<name>A0A5A9Z4V1_9RHOB</name>
<dbReference type="RefSeq" id="WP_111367458.1">
    <property type="nucleotide sequence ID" value="NZ_VINQ01000016.1"/>
</dbReference>
<dbReference type="AlphaFoldDB" id="A0A5A9Z4V1"/>
<dbReference type="PANTHER" id="PTHR20974:SF0">
    <property type="entry name" value="UPF0585 PROTEIN CG18661"/>
    <property type="match status" value="1"/>
</dbReference>
<sequence>MPRRLTLPDSAAIANAAEGAKLAAPSAARNADAICAVLADIAPGAGRALELASGTGQHAVALARALPGLAWQPSEIDPARRASIDAYMAEARLPNLAPAIDLDATTPGWAAAQAGQDLIVVVNLLHLVSEPEARVLITEAAKALAPGGMFAIYGPFLRDGEATSEGDARFHASLTTQDPEIGYKDDWDVIDWLQGAWLDMAHVVEMPANNLLLAARKPG</sequence>
<dbReference type="EMBL" id="VINQ01000016">
    <property type="protein sequence ID" value="KAA0912148.1"/>
    <property type="molecule type" value="Genomic_DNA"/>
</dbReference>
<evidence type="ECO:0000313" key="1">
    <source>
        <dbReference type="EMBL" id="KAA0912148.1"/>
    </source>
</evidence>
<reference evidence="1 2" key="1">
    <citation type="submission" date="2019-07" db="EMBL/GenBank/DDBJ databases">
        <title>Aquicoccus porphyridii gen. nov., sp. nov., isolated from a small marine red alga, Porphyridium marinum.</title>
        <authorList>
            <person name="Liu L."/>
        </authorList>
    </citation>
    <scope>NUCLEOTIDE SEQUENCE [LARGE SCALE GENOMIC DNA]</scope>
    <source>
        <strain evidence="1 2">L1 8-17</strain>
    </source>
</reference>
<dbReference type="Gene3D" id="3.40.50.150">
    <property type="entry name" value="Vaccinia Virus protein VP39"/>
    <property type="match status" value="1"/>
</dbReference>
<keyword evidence="2" id="KW-1185">Reference proteome</keyword>
<dbReference type="InterPro" id="IPR010342">
    <property type="entry name" value="DUF938"/>
</dbReference>
<proteinExistence type="predicted"/>
<dbReference type="InterPro" id="IPR029063">
    <property type="entry name" value="SAM-dependent_MTases_sf"/>
</dbReference>
<dbReference type="Proteomes" id="UP000325291">
    <property type="component" value="Unassembled WGS sequence"/>
</dbReference>
<accession>A0A5A9Z4V1</accession>
<gene>
    <name evidence="1" type="ORF">FLO80_17240</name>
</gene>
<evidence type="ECO:0000313" key="2">
    <source>
        <dbReference type="Proteomes" id="UP000325291"/>
    </source>
</evidence>